<accession>A0A843VWE6</accession>
<reference evidence="1" key="1">
    <citation type="submission" date="2017-07" db="EMBL/GenBank/DDBJ databases">
        <title>Taro Niue Genome Assembly and Annotation.</title>
        <authorList>
            <person name="Atibalentja N."/>
            <person name="Keating K."/>
            <person name="Fields C.J."/>
        </authorList>
    </citation>
    <scope>NUCLEOTIDE SEQUENCE</scope>
    <source>
        <strain evidence="1">Niue_2</strain>
        <tissue evidence="1">Leaf</tissue>
    </source>
</reference>
<organism evidence="1 2">
    <name type="scientific">Colocasia esculenta</name>
    <name type="common">Wild taro</name>
    <name type="synonym">Arum esculentum</name>
    <dbReference type="NCBI Taxonomy" id="4460"/>
    <lineage>
        <taxon>Eukaryota</taxon>
        <taxon>Viridiplantae</taxon>
        <taxon>Streptophyta</taxon>
        <taxon>Embryophyta</taxon>
        <taxon>Tracheophyta</taxon>
        <taxon>Spermatophyta</taxon>
        <taxon>Magnoliopsida</taxon>
        <taxon>Liliopsida</taxon>
        <taxon>Araceae</taxon>
        <taxon>Aroideae</taxon>
        <taxon>Colocasieae</taxon>
        <taxon>Colocasia</taxon>
    </lineage>
</organism>
<dbReference type="EMBL" id="NMUH01002022">
    <property type="protein sequence ID" value="MQL97254.1"/>
    <property type="molecule type" value="Genomic_DNA"/>
</dbReference>
<evidence type="ECO:0000313" key="2">
    <source>
        <dbReference type="Proteomes" id="UP000652761"/>
    </source>
</evidence>
<evidence type="ECO:0000313" key="1">
    <source>
        <dbReference type="EMBL" id="MQL97254.1"/>
    </source>
</evidence>
<dbReference type="AlphaFoldDB" id="A0A843VWE6"/>
<name>A0A843VWE6_COLES</name>
<protein>
    <submittedName>
        <fullName evidence="1">Uncharacterized protein</fullName>
    </submittedName>
</protein>
<keyword evidence="2" id="KW-1185">Reference proteome</keyword>
<proteinExistence type="predicted"/>
<comment type="caution">
    <text evidence="1">The sequence shown here is derived from an EMBL/GenBank/DDBJ whole genome shotgun (WGS) entry which is preliminary data.</text>
</comment>
<sequence>MTGPLPSVDCRGDGTFVVYSLLGVRTLVQFADILINVGRLSLLTLLYFATQLPVWPRVALARPPGEMMGESSVETPCCCKCNNFFCSRALHSSNKSIGDFTVIIPSHWMLLNHIEAREAATWVSYHHGLQRPYCLTVYYGGRLYKAFWN</sequence>
<dbReference type="Proteomes" id="UP000652761">
    <property type="component" value="Unassembled WGS sequence"/>
</dbReference>
<gene>
    <name evidence="1" type="ORF">Taro_029930</name>
</gene>